<name>A0A6A5XJE8_9PLEO</name>
<keyword evidence="5 8" id="KW-0862">Zinc</keyword>
<evidence type="ECO:0000256" key="1">
    <source>
        <dbReference type="ARBA" id="ARBA00001947"/>
    </source>
</evidence>
<dbReference type="Gene3D" id="3.90.180.10">
    <property type="entry name" value="Medium-chain alcohol dehydrogenases, catalytic domain"/>
    <property type="match status" value="1"/>
</dbReference>
<evidence type="ECO:0000256" key="8">
    <source>
        <dbReference type="RuleBase" id="RU361277"/>
    </source>
</evidence>
<keyword evidence="4 8" id="KW-0479">Metal-binding</keyword>
<dbReference type="Pfam" id="PF08240">
    <property type="entry name" value="ADH_N"/>
    <property type="match status" value="1"/>
</dbReference>
<evidence type="ECO:0000259" key="10">
    <source>
        <dbReference type="Pfam" id="PF08240"/>
    </source>
</evidence>
<dbReference type="GeneID" id="54287479"/>
<evidence type="ECO:0000256" key="5">
    <source>
        <dbReference type="ARBA" id="ARBA00022833"/>
    </source>
</evidence>
<keyword evidence="6" id="KW-0560">Oxidoreductase</keyword>
<proteinExistence type="inferred from homology"/>
<evidence type="ECO:0000313" key="12">
    <source>
        <dbReference type="Proteomes" id="UP000799778"/>
    </source>
</evidence>
<dbReference type="Proteomes" id="UP000799778">
    <property type="component" value="Unassembled WGS sequence"/>
</dbReference>
<comment type="cofactor">
    <cofactor evidence="1 8">
        <name>Zn(2+)</name>
        <dbReference type="ChEBI" id="CHEBI:29105"/>
    </cofactor>
</comment>
<organism evidence="11 12">
    <name type="scientific">Aaosphaeria arxii CBS 175.79</name>
    <dbReference type="NCBI Taxonomy" id="1450172"/>
    <lineage>
        <taxon>Eukaryota</taxon>
        <taxon>Fungi</taxon>
        <taxon>Dikarya</taxon>
        <taxon>Ascomycota</taxon>
        <taxon>Pezizomycotina</taxon>
        <taxon>Dothideomycetes</taxon>
        <taxon>Pleosporomycetidae</taxon>
        <taxon>Pleosporales</taxon>
        <taxon>Pleosporales incertae sedis</taxon>
        <taxon>Aaosphaeria</taxon>
    </lineage>
</organism>
<dbReference type="Pfam" id="PF00107">
    <property type="entry name" value="ADH_zinc_N"/>
    <property type="match status" value="1"/>
</dbReference>
<dbReference type="GO" id="GO:0006062">
    <property type="term" value="P:sorbitol catabolic process"/>
    <property type="evidence" value="ECO:0007669"/>
    <property type="project" value="TreeGrafter"/>
</dbReference>
<dbReference type="EMBL" id="ML978072">
    <property type="protein sequence ID" value="KAF2012996.1"/>
    <property type="molecule type" value="Genomic_DNA"/>
</dbReference>
<keyword evidence="7" id="KW-0520">NAD</keyword>
<evidence type="ECO:0000259" key="9">
    <source>
        <dbReference type="Pfam" id="PF00107"/>
    </source>
</evidence>
<evidence type="ECO:0000256" key="6">
    <source>
        <dbReference type="ARBA" id="ARBA00023002"/>
    </source>
</evidence>
<keyword evidence="12" id="KW-1185">Reference proteome</keyword>
<dbReference type="InterPro" id="IPR045306">
    <property type="entry name" value="SDH-like"/>
</dbReference>
<dbReference type="InterPro" id="IPR013154">
    <property type="entry name" value="ADH-like_N"/>
</dbReference>
<comment type="pathway">
    <text evidence="2">Carbohydrate degradation.</text>
</comment>
<dbReference type="InterPro" id="IPR011032">
    <property type="entry name" value="GroES-like_sf"/>
</dbReference>
<dbReference type="GO" id="GO:0008270">
    <property type="term" value="F:zinc ion binding"/>
    <property type="evidence" value="ECO:0007669"/>
    <property type="project" value="InterPro"/>
</dbReference>
<evidence type="ECO:0000256" key="4">
    <source>
        <dbReference type="ARBA" id="ARBA00022723"/>
    </source>
</evidence>
<comment type="similarity">
    <text evidence="3 8">Belongs to the zinc-containing alcohol dehydrogenase family.</text>
</comment>
<dbReference type="AlphaFoldDB" id="A0A6A5XJE8"/>
<feature type="domain" description="Alcohol dehydrogenase-like C-terminal" evidence="9">
    <location>
        <begin position="201"/>
        <end position="346"/>
    </location>
</feature>
<dbReference type="SUPFAM" id="SSF51735">
    <property type="entry name" value="NAD(P)-binding Rossmann-fold domains"/>
    <property type="match status" value="1"/>
</dbReference>
<gene>
    <name evidence="11" type="ORF">BU24DRAFT_435291</name>
</gene>
<dbReference type="RefSeq" id="XP_033381335.1">
    <property type="nucleotide sequence ID" value="XM_033530082.1"/>
</dbReference>
<protein>
    <submittedName>
        <fullName evidence="11">Alcohol dehydrogenase</fullName>
    </submittedName>
</protein>
<accession>A0A6A5XJE8</accession>
<dbReference type="CDD" id="cd05285">
    <property type="entry name" value="sorbitol_DH"/>
    <property type="match status" value="1"/>
</dbReference>
<dbReference type="GO" id="GO:0003939">
    <property type="term" value="F:L-iditol 2-dehydrogenase (NAD+) activity"/>
    <property type="evidence" value="ECO:0007669"/>
    <property type="project" value="TreeGrafter"/>
</dbReference>
<feature type="domain" description="Alcohol dehydrogenase-like N-terminal" evidence="10">
    <location>
        <begin position="37"/>
        <end position="159"/>
    </location>
</feature>
<dbReference type="InterPro" id="IPR036291">
    <property type="entry name" value="NAD(P)-bd_dom_sf"/>
</dbReference>
<evidence type="ECO:0000256" key="2">
    <source>
        <dbReference type="ARBA" id="ARBA00004921"/>
    </source>
</evidence>
<dbReference type="SUPFAM" id="SSF50129">
    <property type="entry name" value="GroES-like"/>
    <property type="match status" value="1"/>
</dbReference>
<reference evidence="11" key="1">
    <citation type="journal article" date="2020" name="Stud. Mycol.">
        <title>101 Dothideomycetes genomes: a test case for predicting lifestyles and emergence of pathogens.</title>
        <authorList>
            <person name="Haridas S."/>
            <person name="Albert R."/>
            <person name="Binder M."/>
            <person name="Bloem J."/>
            <person name="Labutti K."/>
            <person name="Salamov A."/>
            <person name="Andreopoulos B."/>
            <person name="Baker S."/>
            <person name="Barry K."/>
            <person name="Bills G."/>
            <person name="Bluhm B."/>
            <person name="Cannon C."/>
            <person name="Castanera R."/>
            <person name="Culley D."/>
            <person name="Daum C."/>
            <person name="Ezra D."/>
            <person name="Gonzalez J."/>
            <person name="Henrissat B."/>
            <person name="Kuo A."/>
            <person name="Liang C."/>
            <person name="Lipzen A."/>
            <person name="Lutzoni F."/>
            <person name="Magnuson J."/>
            <person name="Mondo S."/>
            <person name="Nolan M."/>
            <person name="Ohm R."/>
            <person name="Pangilinan J."/>
            <person name="Park H.-J."/>
            <person name="Ramirez L."/>
            <person name="Alfaro M."/>
            <person name="Sun H."/>
            <person name="Tritt A."/>
            <person name="Yoshinaga Y."/>
            <person name="Zwiers L.-H."/>
            <person name="Turgeon B."/>
            <person name="Goodwin S."/>
            <person name="Spatafora J."/>
            <person name="Crous P."/>
            <person name="Grigoriev I."/>
        </authorList>
    </citation>
    <scope>NUCLEOTIDE SEQUENCE</scope>
    <source>
        <strain evidence="11">CBS 175.79</strain>
    </source>
</reference>
<dbReference type="PROSITE" id="PS00059">
    <property type="entry name" value="ADH_ZINC"/>
    <property type="match status" value="1"/>
</dbReference>
<sequence length="402" mass="42709">MATTTTSTATTAVTSSGQYLHGPKNLQFESRPVSSLQPDEVQVAIRSTTLCGSDVHYYLHFRNGSIQAREPLCLGHESAGQVVNVGSNVSQSRPEINVGDRVALEVGVPCEDCDLCKSGQYNICPSLRFRSSGSKFPHFQGLLQEKVNHPVKWVHKLPDSLSFEIGALLEPLAVAIHAVKRVGPVWDASGHKSCLVFGAGAVGLLCAVAAQAAGCRKVVMADIDEGRLKFALDNGFANAVHVVAPKRGATIEEKLEIARETAGAVGALTWPDGEKIGRVQTTFECSGVESCLQSSIYATQSGGSVVLVGMGIPNHTLPISDASHREVNLITTWRYANAYPRAIEIATASVTGTSINGISLPNVSKLITHRFEGLDSVPVAFEAAGKTRDQNGNLIVKTVVNT</sequence>
<evidence type="ECO:0000256" key="7">
    <source>
        <dbReference type="ARBA" id="ARBA00023027"/>
    </source>
</evidence>
<dbReference type="PANTHER" id="PTHR43161">
    <property type="entry name" value="SORBITOL DEHYDROGENASE"/>
    <property type="match status" value="1"/>
</dbReference>
<dbReference type="OrthoDB" id="5363962at2759"/>
<evidence type="ECO:0000313" key="11">
    <source>
        <dbReference type="EMBL" id="KAF2012996.1"/>
    </source>
</evidence>
<dbReference type="Gene3D" id="3.40.50.720">
    <property type="entry name" value="NAD(P)-binding Rossmann-like Domain"/>
    <property type="match status" value="1"/>
</dbReference>
<dbReference type="InterPro" id="IPR002328">
    <property type="entry name" value="ADH_Zn_CS"/>
</dbReference>
<evidence type="ECO:0000256" key="3">
    <source>
        <dbReference type="ARBA" id="ARBA00008072"/>
    </source>
</evidence>
<dbReference type="PANTHER" id="PTHR43161:SF25">
    <property type="entry name" value="ALCOHOL DEHYDROGENASE, PUTATIVE (AFU_ORTHOLOGUE AFUA_1G14390)-RELATED"/>
    <property type="match status" value="1"/>
</dbReference>
<dbReference type="InterPro" id="IPR013149">
    <property type="entry name" value="ADH-like_C"/>
</dbReference>